<proteinExistence type="predicted"/>
<organism evidence="1 2">
    <name type="scientific">Rotaria magnacalcarata</name>
    <dbReference type="NCBI Taxonomy" id="392030"/>
    <lineage>
        <taxon>Eukaryota</taxon>
        <taxon>Metazoa</taxon>
        <taxon>Spiralia</taxon>
        <taxon>Gnathifera</taxon>
        <taxon>Rotifera</taxon>
        <taxon>Eurotatoria</taxon>
        <taxon>Bdelloidea</taxon>
        <taxon>Philodinida</taxon>
        <taxon>Philodinidae</taxon>
        <taxon>Rotaria</taxon>
    </lineage>
</organism>
<dbReference type="Proteomes" id="UP000663866">
    <property type="component" value="Unassembled WGS sequence"/>
</dbReference>
<name>A0A819EP61_9BILA</name>
<keyword evidence="2" id="KW-1185">Reference proteome</keyword>
<evidence type="ECO:0000313" key="2">
    <source>
        <dbReference type="Proteomes" id="UP000663866"/>
    </source>
</evidence>
<dbReference type="AlphaFoldDB" id="A0A819EP61"/>
<comment type="caution">
    <text evidence="1">The sequence shown here is derived from an EMBL/GenBank/DDBJ whole genome shotgun (WGS) entry which is preliminary data.</text>
</comment>
<sequence>MSHHWQEILFDYDKIVHEEFNNLNLHIVQYLSYNGTFCVVNRVDWACSFQIITLTTKLTNFKYYVPIASLNREIIDFKDIHGFGIEFSDENSRTSADEIAASEQLFEVLKSFKDSHFSKLDVYQTLDFDDEYDETTEDEESIDEEETIDDTDDFDENQQRNICNHFTLEEMDKIIEWVDQHPSLYNISYLVIDLKNK</sequence>
<dbReference type="EMBL" id="CAJOBG010000754">
    <property type="protein sequence ID" value="CAF3853967.1"/>
    <property type="molecule type" value="Genomic_DNA"/>
</dbReference>
<gene>
    <name evidence="1" type="ORF">OVN521_LOCUS7001</name>
</gene>
<accession>A0A819EP61</accession>
<evidence type="ECO:0000313" key="1">
    <source>
        <dbReference type="EMBL" id="CAF3853967.1"/>
    </source>
</evidence>
<protein>
    <submittedName>
        <fullName evidence="1">Uncharacterized protein</fullName>
    </submittedName>
</protein>
<reference evidence="1" key="1">
    <citation type="submission" date="2021-02" db="EMBL/GenBank/DDBJ databases">
        <authorList>
            <person name="Nowell W R."/>
        </authorList>
    </citation>
    <scope>NUCLEOTIDE SEQUENCE</scope>
</reference>